<dbReference type="EMBL" id="OX596105">
    <property type="protein sequence ID" value="CAN0106228.1"/>
    <property type="molecule type" value="Genomic_DNA"/>
</dbReference>
<proteinExistence type="predicted"/>
<sequence length="156" mass="17460">MNWPDLCLSGRPSQDILREVGSLRILHICSQRPESWPQPSLTSVCGQAGRPTLWPHPPTGPGVPRTALDLGARLTAATPAPGAGVCDVSMMCSRPLRANPLHRPHITRVLFSRGKYGEFPFLSQSPFLISEMFFNNMFLKIIKPNNLILKRHYLRH</sequence>
<reference evidence="1" key="1">
    <citation type="submission" date="2023-05" db="EMBL/GenBank/DDBJ databases">
        <authorList>
            <consortium name="ELIXIR-Norway"/>
        </authorList>
    </citation>
    <scope>NUCLEOTIDE SEQUENCE</scope>
</reference>
<accession>A0AC59YZI9</accession>
<evidence type="ECO:0000313" key="2">
    <source>
        <dbReference type="Proteomes" id="UP001162501"/>
    </source>
</evidence>
<name>A0AC59YZI9_RANTA</name>
<dbReference type="Proteomes" id="UP001162501">
    <property type="component" value="Chromosome 21"/>
</dbReference>
<gene>
    <name evidence="1" type="ORF">MRATA1EN22A_LOCUS12126</name>
</gene>
<protein>
    <submittedName>
        <fullName evidence="1">Uncharacterized protein</fullName>
    </submittedName>
</protein>
<organism evidence="1 2">
    <name type="scientific">Rangifer tarandus platyrhynchus</name>
    <name type="common">Svalbard reindeer</name>
    <dbReference type="NCBI Taxonomy" id="3082113"/>
    <lineage>
        <taxon>Eukaryota</taxon>
        <taxon>Metazoa</taxon>
        <taxon>Chordata</taxon>
        <taxon>Craniata</taxon>
        <taxon>Vertebrata</taxon>
        <taxon>Euteleostomi</taxon>
        <taxon>Mammalia</taxon>
        <taxon>Eutheria</taxon>
        <taxon>Laurasiatheria</taxon>
        <taxon>Artiodactyla</taxon>
        <taxon>Ruminantia</taxon>
        <taxon>Pecora</taxon>
        <taxon>Cervidae</taxon>
        <taxon>Odocoileinae</taxon>
        <taxon>Rangifer</taxon>
    </lineage>
</organism>
<reference evidence="1" key="2">
    <citation type="submission" date="2025-03" db="EMBL/GenBank/DDBJ databases">
        <authorList>
            <consortium name="ELIXIR-Norway"/>
            <consortium name="Elixir Norway"/>
        </authorList>
    </citation>
    <scope>NUCLEOTIDE SEQUENCE</scope>
</reference>
<evidence type="ECO:0000313" key="1">
    <source>
        <dbReference type="EMBL" id="CAN0106228.1"/>
    </source>
</evidence>